<dbReference type="EMBL" id="JAGSOH010000231">
    <property type="protein sequence ID" value="MBR7831387.1"/>
    <property type="molecule type" value="Genomic_DNA"/>
</dbReference>
<dbReference type="SUPFAM" id="SSF142823">
    <property type="entry name" value="ComB-like"/>
    <property type="match status" value="1"/>
</dbReference>
<dbReference type="Proteomes" id="UP000676325">
    <property type="component" value="Unassembled WGS sequence"/>
</dbReference>
<evidence type="ECO:0000256" key="2">
    <source>
        <dbReference type="SAM" id="MobiDB-lite"/>
    </source>
</evidence>
<dbReference type="GO" id="GO:0050532">
    <property type="term" value="F:2-phosphosulfolactate phosphatase activity"/>
    <property type="evidence" value="ECO:0007669"/>
    <property type="project" value="InterPro"/>
</dbReference>
<dbReference type="Pfam" id="PF04029">
    <property type="entry name" value="2-ph_phosp"/>
    <property type="match status" value="1"/>
</dbReference>
<organism evidence="3 4">
    <name type="scientific">Actinospica acidithermotolerans</name>
    <dbReference type="NCBI Taxonomy" id="2828514"/>
    <lineage>
        <taxon>Bacteria</taxon>
        <taxon>Bacillati</taxon>
        <taxon>Actinomycetota</taxon>
        <taxon>Actinomycetes</taxon>
        <taxon>Catenulisporales</taxon>
        <taxon>Actinospicaceae</taxon>
        <taxon>Actinospica</taxon>
    </lineage>
</organism>
<sequence length="337" mass="33858">MHEGHADLNASADAVPPPNSGVVPDYPDLPSAVVERTAPAAAGAVGVLGSAGAGGPAAYLSRATRSAAFDPWPDSSVHVEWGRTGAALAAARGDVIVVVDVFSLSTTLSIAVSRDFTCLVYSGAEIESLGGPAMAALRLGARPPSRRRKAAAGQVSLSPASLLEAEPGQRVIFTSRNGASVVSAASKATAVLIGSPRNASACAAVAAQLMTSVRAGRVTVIACGEHWSSVDPAAIGTRPAAEDWIGAGAVCAGLADLGYSLSAEARLAAATWSHPTALPDLADCVSARELRAAGFAADVELALDVDADEKVPVRMAGEQTGRVFLGEAARDESAVCG</sequence>
<feature type="region of interest" description="Disordered" evidence="2">
    <location>
        <begin position="1"/>
        <end position="28"/>
    </location>
</feature>
<reference evidence="3" key="1">
    <citation type="submission" date="2021-04" db="EMBL/GenBank/DDBJ databases">
        <title>Genome based classification of Actinospica acidithermotolerans sp. nov., an actinobacterium isolated from an Indonesian hot spring.</title>
        <authorList>
            <person name="Kusuma A.B."/>
            <person name="Putra K.E."/>
            <person name="Nafisah S."/>
            <person name="Loh J."/>
            <person name="Nouioui I."/>
            <person name="Goodfellow M."/>
        </authorList>
    </citation>
    <scope>NUCLEOTIDE SEQUENCE</scope>
    <source>
        <strain evidence="3">MGRD01-02</strain>
    </source>
</reference>
<proteinExistence type="predicted"/>
<dbReference type="Gene3D" id="3.90.1560.10">
    <property type="entry name" value="ComB-like"/>
    <property type="match status" value="1"/>
</dbReference>
<dbReference type="InterPro" id="IPR005238">
    <property type="entry name" value="ComB-like"/>
</dbReference>
<evidence type="ECO:0000313" key="3">
    <source>
        <dbReference type="EMBL" id="MBR7831387.1"/>
    </source>
</evidence>
<accession>A0A941IMT1</accession>
<dbReference type="GO" id="GO:0000287">
    <property type="term" value="F:magnesium ion binding"/>
    <property type="evidence" value="ECO:0007669"/>
    <property type="project" value="InterPro"/>
</dbReference>
<dbReference type="AlphaFoldDB" id="A0A941IMT1"/>
<evidence type="ECO:0000313" key="4">
    <source>
        <dbReference type="Proteomes" id="UP000676325"/>
    </source>
</evidence>
<dbReference type="RefSeq" id="WP_212522497.1">
    <property type="nucleotide sequence ID" value="NZ_JAGSOH010000231.1"/>
</dbReference>
<dbReference type="InterPro" id="IPR036702">
    <property type="entry name" value="ComB-like_sf"/>
</dbReference>
<evidence type="ECO:0000256" key="1">
    <source>
        <dbReference type="ARBA" id="ARBA00021948"/>
    </source>
</evidence>
<protein>
    <recommendedName>
        <fullName evidence="1">Probable 2-phosphosulfolactate phosphatase</fullName>
    </recommendedName>
</protein>
<name>A0A941IMT1_9ACTN</name>
<comment type="caution">
    <text evidence="3">The sequence shown here is derived from an EMBL/GenBank/DDBJ whole genome shotgun (WGS) entry which is preliminary data.</text>
</comment>
<gene>
    <name evidence="3" type="ORF">KDK95_34095</name>
</gene>
<keyword evidence="4" id="KW-1185">Reference proteome</keyword>